<keyword evidence="1" id="KW-0732">Signal</keyword>
<dbReference type="RefSeq" id="WP_142874444.1">
    <property type="nucleotide sequence ID" value="NZ_CP045503.2"/>
</dbReference>
<evidence type="ECO:0000313" key="3">
    <source>
        <dbReference type="Proteomes" id="UP000316416"/>
    </source>
</evidence>
<sequence length="463" mass="50325">MKKTSLVIAMTLIMAACNSNNPNEGTPKPPIDGWPPADELAHALYISSAQHPNCGIAEVDYSVYDQAGAELVRGKSNENGAIMIEALPEDAHYLSYFYRSQNPAFKYWSSTTFEVSLLSQASKVLLTHVDDGDVAQCAAIQDSAKALTFVNQSGGESIEVMANGILSHEENALNIAEESPVLVTSYDSDSHLVFSELLDSRDFDDASEVTITAETQGKLVSVQLPMTSEQFSLTYVNYPLAAEFNSSLDSAQVAVPDYATHEGSITAINDTILDNDLWVQQREVFSDELVFNDISEMKLTAIFPTHVDNGDNLATQVEFEVLGNDDLGDTAGHYSDRLYTGGGPFCSEDPTYCRYIYRNVFATTEAGKLFIAPLPEDILFHWMGGGITSQVLTISDQNSVAALQSLAAGEASHSFESGFGAVDTDKALSVSQLQLMPVSAQTRDEFEQRYQTEFNALGTANVI</sequence>
<dbReference type="PROSITE" id="PS51257">
    <property type="entry name" value="PROKAR_LIPOPROTEIN"/>
    <property type="match status" value="1"/>
</dbReference>
<dbReference type="EMBL" id="CP045503">
    <property type="protein sequence ID" value="QPG58825.1"/>
    <property type="molecule type" value="Genomic_DNA"/>
</dbReference>
<evidence type="ECO:0008006" key="4">
    <source>
        <dbReference type="Google" id="ProtNLM"/>
    </source>
</evidence>
<reference evidence="2" key="1">
    <citation type="submission" date="2021-07" db="EMBL/GenBank/DDBJ databases">
        <title>Shewanella sp. YLB-07 whole genome sequence.</title>
        <authorList>
            <person name="Yu L."/>
        </authorList>
    </citation>
    <scope>NUCLEOTIDE SEQUENCE</scope>
    <source>
        <strain evidence="2">YLB-08</strain>
    </source>
</reference>
<gene>
    <name evidence="2" type="ORF">FM038_016415</name>
</gene>
<accession>A0ABX6V839</accession>
<evidence type="ECO:0000313" key="2">
    <source>
        <dbReference type="EMBL" id="QPG58825.1"/>
    </source>
</evidence>
<feature type="signal peptide" evidence="1">
    <location>
        <begin position="1"/>
        <end position="21"/>
    </location>
</feature>
<feature type="chain" id="PRO_5045737238" description="Lipoprotein" evidence="1">
    <location>
        <begin position="22"/>
        <end position="463"/>
    </location>
</feature>
<keyword evidence="3" id="KW-1185">Reference proteome</keyword>
<organism evidence="2 3">
    <name type="scientific">Shewanella eurypsychrophilus</name>
    <dbReference type="NCBI Taxonomy" id="2593656"/>
    <lineage>
        <taxon>Bacteria</taxon>
        <taxon>Pseudomonadati</taxon>
        <taxon>Pseudomonadota</taxon>
        <taxon>Gammaproteobacteria</taxon>
        <taxon>Alteromonadales</taxon>
        <taxon>Shewanellaceae</taxon>
        <taxon>Shewanella</taxon>
    </lineage>
</organism>
<proteinExistence type="predicted"/>
<name>A0ABX6V839_9GAMM</name>
<protein>
    <recommendedName>
        <fullName evidence="4">Lipoprotein</fullName>
    </recommendedName>
</protein>
<evidence type="ECO:0000256" key="1">
    <source>
        <dbReference type="SAM" id="SignalP"/>
    </source>
</evidence>
<dbReference type="Proteomes" id="UP000316416">
    <property type="component" value="Chromosome"/>
</dbReference>